<evidence type="ECO:0000313" key="3">
    <source>
        <dbReference type="Proteomes" id="UP001147653"/>
    </source>
</evidence>
<gene>
    <name evidence="2" type="ORF">OJ997_09170</name>
</gene>
<keyword evidence="1" id="KW-0472">Membrane</keyword>
<keyword evidence="3" id="KW-1185">Reference proteome</keyword>
<comment type="caution">
    <text evidence="2">The sequence shown here is derived from an EMBL/GenBank/DDBJ whole genome shotgun (WGS) entry which is preliminary data.</text>
</comment>
<keyword evidence="1" id="KW-0812">Transmembrane</keyword>
<reference evidence="2" key="1">
    <citation type="submission" date="2022-10" db="EMBL/GenBank/DDBJ databases">
        <title>The WGS of Solirubrobacter phytolaccae KCTC 29190.</title>
        <authorList>
            <person name="Jiang Z."/>
        </authorList>
    </citation>
    <scope>NUCLEOTIDE SEQUENCE</scope>
    <source>
        <strain evidence="2">KCTC 29190</strain>
    </source>
</reference>
<evidence type="ECO:0000256" key="1">
    <source>
        <dbReference type="SAM" id="Phobius"/>
    </source>
</evidence>
<dbReference type="Proteomes" id="UP001147653">
    <property type="component" value="Unassembled WGS sequence"/>
</dbReference>
<proteinExistence type="predicted"/>
<dbReference type="AlphaFoldDB" id="A0A9X3NEM3"/>
<organism evidence="2 3">
    <name type="scientific">Solirubrobacter phytolaccae</name>
    <dbReference type="NCBI Taxonomy" id="1404360"/>
    <lineage>
        <taxon>Bacteria</taxon>
        <taxon>Bacillati</taxon>
        <taxon>Actinomycetota</taxon>
        <taxon>Thermoleophilia</taxon>
        <taxon>Solirubrobacterales</taxon>
        <taxon>Solirubrobacteraceae</taxon>
        <taxon>Solirubrobacter</taxon>
    </lineage>
</organism>
<accession>A0A9X3NEM3</accession>
<feature type="transmembrane region" description="Helical" evidence="1">
    <location>
        <begin position="106"/>
        <end position="128"/>
    </location>
</feature>
<dbReference type="InterPro" id="IPR021737">
    <property type="entry name" value="Phage_phiKZ_Orf197"/>
</dbReference>
<dbReference type="RefSeq" id="WP_270024773.1">
    <property type="nucleotide sequence ID" value="NZ_JAPDDP010000013.1"/>
</dbReference>
<evidence type="ECO:0000313" key="2">
    <source>
        <dbReference type="EMBL" id="MDA0180462.1"/>
    </source>
</evidence>
<sequence length="131" mass="14418">MTWVSVLAAFLVAHMVGDYLLQTDWQATHKRGGLGPDPVARRALLTHVSTYTLAFLPALIWIGSELEPVWAIVAGILIFLPHLLIDDGRVVRLYLVRVKRADVMNFGVAQSVDQSFHVLSLFLVALLVGSA</sequence>
<feature type="transmembrane region" description="Helical" evidence="1">
    <location>
        <begin position="6"/>
        <end position="22"/>
    </location>
</feature>
<protein>
    <submittedName>
        <fullName evidence="2">DUF3307 domain-containing protein</fullName>
    </submittedName>
</protein>
<dbReference type="EMBL" id="JAPDDP010000013">
    <property type="protein sequence ID" value="MDA0180462.1"/>
    <property type="molecule type" value="Genomic_DNA"/>
</dbReference>
<feature type="transmembrane region" description="Helical" evidence="1">
    <location>
        <begin position="43"/>
        <end position="62"/>
    </location>
</feature>
<name>A0A9X3NEM3_9ACTN</name>
<dbReference type="Pfam" id="PF11750">
    <property type="entry name" value="DUF3307"/>
    <property type="match status" value="1"/>
</dbReference>
<keyword evidence="1" id="KW-1133">Transmembrane helix</keyword>
<feature type="transmembrane region" description="Helical" evidence="1">
    <location>
        <begin position="68"/>
        <end position="85"/>
    </location>
</feature>